<evidence type="ECO:0000256" key="1">
    <source>
        <dbReference type="SAM" id="MobiDB-lite"/>
    </source>
</evidence>
<accession>A0A1Y2IFY8</accession>
<feature type="region of interest" description="Disordered" evidence="1">
    <location>
        <begin position="73"/>
        <end position="181"/>
    </location>
</feature>
<dbReference type="Proteomes" id="UP000193067">
    <property type="component" value="Unassembled WGS sequence"/>
</dbReference>
<reference evidence="2 3" key="1">
    <citation type="journal article" date="2015" name="Biotechnol. Biofuels">
        <title>Enhanced degradation of softwood versus hardwood by the white-rot fungus Pycnoporus coccineus.</title>
        <authorList>
            <person name="Couturier M."/>
            <person name="Navarro D."/>
            <person name="Chevret D."/>
            <person name="Henrissat B."/>
            <person name="Piumi F."/>
            <person name="Ruiz-Duenas F.J."/>
            <person name="Martinez A.T."/>
            <person name="Grigoriev I.V."/>
            <person name="Riley R."/>
            <person name="Lipzen A."/>
            <person name="Berrin J.G."/>
            <person name="Master E.R."/>
            <person name="Rosso M.N."/>
        </authorList>
    </citation>
    <scope>NUCLEOTIDE SEQUENCE [LARGE SCALE GENOMIC DNA]</scope>
    <source>
        <strain evidence="2 3">BRFM310</strain>
    </source>
</reference>
<gene>
    <name evidence="2" type="ORF">PYCCODRAFT_824979</name>
</gene>
<protein>
    <submittedName>
        <fullName evidence="2">Uncharacterized protein</fullName>
    </submittedName>
</protein>
<evidence type="ECO:0000313" key="3">
    <source>
        <dbReference type="Proteomes" id="UP000193067"/>
    </source>
</evidence>
<organism evidence="2 3">
    <name type="scientific">Trametes coccinea (strain BRFM310)</name>
    <name type="common">Pycnoporus coccineus</name>
    <dbReference type="NCBI Taxonomy" id="1353009"/>
    <lineage>
        <taxon>Eukaryota</taxon>
        <taxon>Fungi</taxon>
        <taxon>Dikarya</taxon>
        <taxon>Basidiomycota</taxon>
        <taxon>Agaricomycotina</taxon>
        <taxon>Agaricomycetes</taxon>
        <taxon>Polyporales</taxon>
        <taxon>Polyporaceae</taxon>
        <taxon>Trametes</taxon>
    </lineage>
</organism>
<feature type="compositionally biased region" description="Low complexity" evidence="1">
    <location>
        <begin position="128"/>
        <end position="156"/>
    </location>
</feature>
<feature type="compositionally biased region" description="Basic and acidic residues" evidence="1">
    <location>
        <begin position="162"/>
        <end position="174"/>
    </location>
</feature>
<dbReference type="OrthoDB" id="2758447at2759"/>
<feature type="compositionally biased region" description="Low complexity" evidence="1">
    <location>
        <begin position="77"/>
        <end position="95"/>
    </location>
</feature>
<dbReference type="EMBL" id="KZ084127">
    <property type="protein sequence ID" value="OSC99442.1"/>
    <property type="molecule type" value="Genomic_DNA"/>
</dbReference>
<sequence>MGRDPSRWARKVRRRLFPSRHFTGEHSTRSLSPRSEGGLYPILSSFRHLSLSQKALAAEQASGTVKEDISYAPEHNSLLSRSRSSISRLRSLSRASLKRPRGAFVRARPKDAQSTSGSTSRERTPSFAHSRPSTANSSSSASSTPHTPPTHISSLSCFEPDTSEKSRSPSEGDHPPTVNEPTVEAYSSALVPVAAAHRSPKAKSFTSSLRRLRTLSKSSLFSVRKHATQVCQAVPAESSGASPHLSTPTAAEDVATVPLPLTPVAGAVSSPASQDPPLPRLEITEASPRLHIASLELPRFEFVDPRSLTASAPASAVDRISRFWSTPPSPSWLSRNVADLEPALPTNSPPPLPIPPPPSPPLYIVPRSLRPDSYYLREPEIEFEFTTAPSTPRSTASSATLYNPSNRNSLLVPGSPSSANRFIQSGSLWSGHQEHLAERLLHFFGNFGLPLDPPHPSRP</sequence>
<keyword evidence="3" id="KW-1185">Reference proteome</keyword>
<name>A0A1Y2IFY8_TRAC3</name>
<dbReference type="AlphaFoldDB" id="A0A1Y2IFY8"/>
<proteinExistence type="predicted"/>
<evidence type="ECO:0000313" key="2">
    <source>
        <dbReference type="EMBL" id="OSC99442.1"/>
    </source>
</evidence>
<dbReference type="STRING" id="1353009.A0A1Y2IFY8"/>